<feature type="transmembrane region" description="Helical" evidence="6">
    <location>
        <begin position="69"/>
        <end position="87"/>
    </location>
</feature>
<feature type="transmembrane region" description="Helical" evidence="6">
    <location>
        <begin position="145"/>
        <end position="166"/>
    </location>
</feature>
<evidence type="ECO:0000256" key="4">
    <source>
        <dbReference type="ARBA" id="ARBA00022989"/>
    </source>
</evidence>
<keyword evidence="8" id="KW-1185">Reference proteome</keyword>
<keyword evidence="4 6" id="KW-1133">Transmembrane helix</keyword>
<accession>A0A6C1B0U2</accession>
<dbReference type="KEGG" id="azq:G3580_02575"/>
<reference evidence="7 8" key="1">
    <citation type="submission" date="2020-02" db="EMBL/GenBank/DDBJ databases">
        <title>Nitrogenibacter mangrovi gen. nov., sp. nov. isolated from mangrove sediment, a denitrifying betaproteobacterium.</title>
        <authorList>
            <person name="Liao H."/>
            <person name="Tian Y."/>
        </authorList>
    </citation>
    <scope>NUCLEOTIDE SEQUENCE [LARGE SCALE GENOMIC DNA]</scope>
    <source>
        <strain evidence="7 8">M9-3-2</strain>
    </source>
</reference>
<organism evidence="7 8">
    <name type="scientific">Nitrogeniibacter mangrovi</name>
    <dbReference type="NCBI Taxonomy" id="2016596"/>
    <lineage>
        <taxon>Bacteria</taxon>
        <taxon>Pseudomonadati</taxon>
        <taxon>Pseudomonadota</taxon>
        <taxon>Betaproteobacteria</taxon>
        <taxon>Rhodocyclales</taxon>
        <taxon>Zoogloeaceae</taxon>
        <taxon>Nitrogeniibacter</taxon>
    </lineage>
</organism>
<dbReference type="Pfam" id="PF03239">
    <property type="entry name" value="FTR1"/>
    <property type="match status" value="1"/>
</dbReference>
<proteinExistence type="inferred from homology"/>
<feature type="transmembrane region" description="Helical" evidence="6">
    <location>
        <begin position="178"/>
        <end position="200"/>
    </location>
</feature>
<evidence type="ECO:0000313" key="7">
    <source>
        <dbReference type="EMBL" id="QID16609.1"/>
    </source>
</evidence>
<sequence length="272" mass="27939">MFASAVIVFRETLEAALLLGIIAAAARALPHRNRWLLAGVLAGLAGSVAVAALTGTIAEMADGIGQELFNATVLGLAVLMLAWHNIWMSRHAREMVQGARAVVGAVEHGERDLSAIAIVVALAILREGSETVLFLFGLASGGAPLAQLAGGGMLGLAAGVGAGYALYAGLLRIPVRHFFSVTAALVLVLAAGMAGQMARFLVQGDVLPALASPLWDTSTWLPVDSAVGAVLHVLAGYDARPSGMQALFYGVVLVSILVGMRLARPAPRPVPG</sequence>
<evidence type="ECO:0000256" key="6">
    <source>
        <dbReference type="SAM" id="Phobius"/>
    </source>
</evidence>
<dbReference type="PANTHER" id="PTHR31632:SF2">
    <property type="entry name" value="PLASMA MEMBRANE IRON PERMEASE"/>
    <property type="match status" value="1"/>
</dbReference>
<protein>
    <submittedName>
        <fullName evidence="7">Iron permease</fullName>
    </submittedName>
</protein>
<dbReference type="GO" id="GO:0015093">
    <property type="term" value="F:ferrous iron transmembrane transporter activity"/>
    <property type="evidence" value="ECO:0007669"/>
    <property type="project" value="TreeGrafter"/>
</dbReference>
<dbReference type="EMBL" id="CP048836">
    <property type="protein sequence ID" value="QID16609.1"/>
    <property type="molecule type" value="Genomic_DNA"/>
</dbReference>
<comment type="similarity">
    <text evidence="2">Belongs to the oxidase-dependent Fe transporter (OFeT) (TC 9.A.10.1) family.</text>
</comment>
<feature type="transmembrane region" description="Helical" evidence="6">
    <location>
        <begin position="115"/>
        <end position="139"/>
    </location>
</feature>
<feature type="transmembrane region" description="Helical" evidence="6">
    <location>
        <begin position="36"/>
        <end position="57"/>
    </location>
</feature>
<evidence type="ECO:0000256" key="1">
    <source>
        <dbReference type="ARBA" id="ARBA00004141"/>
    </source>
</evidence>
<evidence type="ECO:0000313" key="8">
    <source>
        <dbReference type="Proteomes" id="UP000501991"/>
    </source>
</evidence>
<comment type="subcellular location">
    <subcellularLocation>
        <location evidence="1">Membrane</location>
        <topology evidence="1">Multi-pass membrane protein</topology>
    </subcellularLocation>
</comment>
<evidence type="ECO:0000256" key="2">
    <source>
        <dbReference type="ARBA" id="ARBA00008333"/>
    </source>
</evidence>
<dbReference type="PANTHER" id="PTHR31632">
    <property type="entry name" value="IRON TRANSPORTER FTH1"/>
    <property type="match status" value="1"/>
</dbReference>
<feature type="transmembrane region" description="Helical" evidence="6">
    <location>
        <begin position="246"/>
        <end position="263"/>
    </location>
</feature>
<evidence type="ECO:0000256" key="5">
    <source>
        <dbReference type="ARBA" id="ARBA00023136"/>
    </source>
</evidence>
<dbReference type="Proteomes" id="UP000501991">
    <property type="component" value="Chromosome"/>
</dbReference>
<keyword evidence="3 6" id="KW-0812">Transmembrane</keyword>
<evidence type="ECO:0000256" key="3">
    <source>
        <dbReference type="ARBA" id="ARBA00022692"/>
    </source>
</evidence>
<gene>
    <name evidence="7" type="ORF">G3580_02575</name>
</gene>
<feature type="transmembrane region" description="Helical" evidence="6">
    <location>
        <begin position="220"/>
        <end position="239"/>
    </location>
</feature>
<dbReference type="RefSeq" id="WP_173763778.1">
    <property type="nucleotide sequence ID" value="NZ_CP048836.1"/>
</dbReference>
<dbReference type="InterPro" id="IPR004923">
    <property type="entry name" value="FTR1/Fip1/EfeU"/>
</dbReference>
<keyword evidence="5 6" id="KW-0472">Membrane</keyword>
<name>A0A6C1B0U2_9RHOO</name>
<dbReference type="AlphaFoldDB" id="A0A6C1B0U2"/>
<dbReference type="GO" id="GO:0033573">
    <property type="term" value="C:high-affinity iron permease complex"/>
    <property type="evidence" value="ECO:0007669"/>
    <property type="project" value="InterPro"/>
</dbReference>